<dbReference type="RefSeq" id="WP_120064001.1">
    <property type="nucleotide sequence ID" value="NZ_QZWH01000010.1"/>
</dbReference>
<accession>A0A3A5K074</accession>
<evidence type="ECO:0000313" key="1">
    <source>
        <dbReference type="EMBL" id="RJT26044.1"/>
    </source>
</evidence>
<keyword evidence="2" id="KW-1185">Reference proteome</keyword>
<protein>
    <recommendedName>
        <fullName evidence="3">Prophage protein</fullName>
    </recommendedName>
</protein>
<proteinExistence type="predicted"/>
<dbReference type="AlphaFoldDB" id="A0A3A5K074"/>
<reference evidence="1 2" key="1">
    <citation type="submission" date="2018-09" db="EMBL/GenBank/DDBJ databases">
        <title>Draft genome sequence of Buttiauxella izardii CCUG 35510T.</title>
        <authorList>
            <person name="Salva-Serra F."/>
            <person name="Marathe N."/>
            <person name="Moore E."/>
            <person name="Stadler-Svensson L."/>
            <person name="Engstrom-Jakobsson H."/>
        </authorList>
    </citation>
    <scope>NUCLEOTIDE SEQUENCE [LARGE SCALE GENOMIC DNA]</scope>
    <source>
        <strain evidence="1 2">CCUG 35510</strain>
    </source>
</reference>
<name>A0A3A5K074_9ENTR</name>
<organism evidence="1 2">
    <name type="scientific">Buttiauxella izardii</name>
    <dbReference type="NCBI Taxonomy" id="82991"/>
    <lineage>
        <taxon>Bacteria</taxon>
        <taxon>Pseudomonadati</taxon>
        <taxon>Pseudomonadota</taxon>
        <taxon>Gammaproteobacteria</taxon>
        <taxon>Enterobacterales</taxon>
        <taxon>Enterobacteriaceae</taxon>
        <taxon>Buttiauxella</taxon>
    </lineage>
</organism>
<evidence type="ECO:0008006" key="3">
    <source>
        <dbReference type="Google" id="ProtNLM"/>
    </source>
</evidence>
<dbReference type="OrthoDB" id="6455687at2"/>
<dbReference type="Proteomes" id="UP000276295">
    <property type="component" value="Unassembled WGS sequence"/>
</dbReference>
<sequence>MTPREIELLTIAKLEHEGHQLTPADQREIHRSIQDSIAHRNRFRNMMTSPAYQWKKPDTLRR</sequence>
<dbReference type="EMBL" id="QZWH01000010">
    <property type="protein sequence ID" value="RJT26044.1"/>
    <property type="molecule type" value="Genomic_DNA"/>
</dbReference>
<comment type="caution">
    <text evidence="1">The sequence shown here is derived from an EMBL/GenBank/DDBJ whole genome shotgun (WGS) entry which is preliminary data.</text>
</comment>
<evidence type="ECO:0000313" key="2">
    <source>
        <dbReference type="Proteomes" id="UP000276295"/>
    </source>
</evidence>
<gene>
    <name evidence="1" type="ORF">D6029_06635</name>
</gene>